<name>S0EWM4_CHTCT</name>
<dbReference type="Proteomes" id="UP000014227">
    <property type="component" value="Chromosome I"/>
</dbReference>
<dbReference type="EMBL" id="HF951689">
    <property type="protein sequence ID" value="CCW36308.1"/>
    <property type="molecule type" value="Genomic_DNA"/>
</dbReference>
<proteinExistence type="predicted"/>
<dbReference type="STRING" id="454171.CP488_01579"/>
<dbReference type="PATRIC" id="fig|1303518.3.peg.2610"/>
<sequence length="90" mass="10288">MLTLREKVKRFPLDKKRLTFHSGLFPPSNHLLLSTLAVQEGFLLGRAEEGDFQTTVEKMILKSYSDFACSRNGTTINLLTMCQSMHQRRG</sequence>
<dbReference type="KEGG" id="ccz:CCALI_02511"/>
<evidence type="ECO:0000313" key="2">
    <source>
        <dbReference type="Proteomes" id="UP000014227"/>
    </source>
</evidence>
<dbReference type="AlphaFoldDB" id="S0EWM4"/>
<keyword evidence="2" id="KW-1185">Reference proteome</keyword>
<reference evidence="2" key="1">
    <citation type="submission" date="2013-03" db="EMBL/GenBank/DDBJ databases">
        <title>Genome sequence of Chthonomonas calidirosea, the first sequenced genome from the Armatimonadetes phylum (formally candidate division OP10).</title>
        <authorList>
            <person name="Lee K.C.Y."/>
            <person name="Morgan X.C."/>
            <person name="Dunfield P.F."/>
            <person name="Tamas I."/>
            <person name="Houghton K.M."/>
            <person name="Vyssotski M."/>
            <person name="Ryan J.L.J."/>
            <person name="Lagutin K."/>
            <person name="McDonald I.R."/>
            <person name="Stott M.B."/>
        </authorList>
    </citation>
    <scope>NUCLEOTIDE SEQUENCE [LARGE SCALE GENOMIC DNA]</scope>
    <source>
        <strain evidence="2">DSM 23976 / ICMP 18418 / T49</strain>
    </source>
</reference>
<dbReference type="HOGENOM" id="CLU_2435534_0_0_0"/>
<organism evidence="1 2">
    <name type="scientific">Chthonomonas calidirosea (strain DSM 23976 / ICMP 18418 / T49)</name>
    <dbReference type="NCBI Taxonomy" id="1303518"/>
    <lineage>
        <taxon>Bacteria</taxon>
        <taxon>Bacillati</taxon>
        <taxon>Armatimonadota</taxon>
        <taxon>Chthonomonadia</taxon>
        <taxon>Chthonomonadales</taxon>
        <taxon>Chthonomonadaceae</taxon>
        <taxon>Chthonomonas</taxon>
    </lineage>
</organism>
<protein>
    <submittedName>
        <fullName evidence="1">Uncharacterized protein</fullName>
    </submittedName>
</protein>
<evidence type="ECO:0000313" key="1">
    <source>
        <dbReference type="EMBL" id="CCW36308.1"/>
    </source>
</evidence>
<accession>S0EWM4</accession>
<dbReference type="InParanoid" id="S0EWM4"/>
<gene>
    <name evidence="1" type="ORF">CCALI_02511</name>
</gene>